<dbReference type="NCBIfam" id="NF001397">
    <property type="entry name" value="PRK00281.3-4"/>
    <property type="match status" value="1"/>
</dbReference>
<feature type="transmembrane region" description="Helical" evidence="14">
    <location>
        <begin position="90"/>
        <end position="108"/>
    </location>
</feature>
<gene>
    <name evidence="15" type="primary">uppP1</name>
    <name evidence="14" type="synonym">uppP</name>
    <name evidence="15" type="ORF">GCM10010909_25290</name>
</gene>
<dbReference type="Pfam" id="PF02673">
    <property type="entry name" value="BacA"/>
    <property type="match status" value="1"/>
</dbReference>
<evidence type="ECO:0000256" key="9">
    <source>
        <dbReference type="ARBA" id="ARBA00023136"/>
    </source>
</evidence>
<proteinExistence type="inferred from homology"/>
<protein>
    <recommendedName>
        <fullName evidence="4 14">Undecaprenyl-diphosphatase</fullName>
        <ecNumber evidence="3 14">3.6.1.27</ecNumber>
    </recommendedName>
    <alternativeName>
        <fullName evidence="12 14">Bacitracin resistance protein</fullName>
    </alternativeName>
    <alternativeName>
        <fullName evidence="11 14">Undecaprenyl pyrophosphate phosphatase</fullName>
    </alternativeName>
</protein>
<evidence type="ECO:0000256" key="12">
    <source>
        <dbReference type="ARBA" id="ARBA00032932"/>
    </source>
</evidence>
<evidence type="ECO:0000256" key="1">
    <source>
        <dbReference type="ARBA" id="ARBA00004651"/>
    </source>
</evidence>
<keyword evidence="8 14" id="KW-1133">Transmembrane helix</keyword>
<comment type="function">
    <text evidence="14">Catalyzes the dephosphorylation of undecaprenyl diphosphate (UPP). Confers resistance to bacitracin.</text>
</comment>
<evidence type="ECO:0000256" key="7">
    <source>
        <dbReference type="ARBA" id="ARBA00022801"/>
    </source>
</evidence>
<keyword evidence="7 14" id="KW-0378">Hydrolase</keyword>
<keyword evidence="16" id="KW-1185">Reference proteome</keyword>
<keyword evidence="9 14" id="KW-0472">Membrane</keyword>
<dbReference type="PANTHER" id="PTHR30622:SF4">
    <property type="entry name" value="UNDECAPRENYL-DIPHOSPHATASE"/>
    <property type="match status" value="1"/>
</dbReference>
<feature type="transmembrane region" description="Helical" evidence="14">
    <location>
        <begin position="51"/>
        <end position="70"/>
    </location>
</feature>
<comment type="catalytic activity">
    <reaction evidence="13 14">
        <text>di-trans,octa-cis-undecaprenyl diphosphate + H2O = di-trans,octa-cis-undecaprenyl phosphate + phosphate + H(+)</text>
        <dbReference type="Rhea" id="RHEA:28094"/>
        <dbReference type="ChEBI" id="CHEBI:15377"/>
        <dbReference type="ChEBI" id="CHEBI:15378"/>
        <dbReference type="ChEBI" id="CHEBI:43474"/>
        <dbReference type="ChEBI" id="CHEBI:58405"/>
        <dbReference type="ChEBI" id="CHEBI:60392"/>
        <dbReference type="EC" id="3.6.1.27"/>
    </reaction>
</comment>
<evidence type="ECO:0000256" key="8">
    <source>
        <dbReference type="ARBA" id="ARBA00022989"/>
    </source>
</evidence>
<sequence>MSFLHAILFAILQGASELFPVSSLGHAVVVPALLHWGIDQASPSFLPFLVMLHLGTAIGMLLFFYADWLAMLRGTLGMGYTTEVQTQRALVLRLIIATLPAVIIGFIIKKPVAHLFASPLIAALFLIANAGLLFFGEQLRGRALRRSATLSNMDALIIGLFQCLAFLPGISRSGAAIVGGLRRGAAHEEAAKFSFLMGTPIIFAASVLEIPKLAHAHELHSLFGLATLAAVVAGAVAYASTAFLMRYFRDHDSWALLPFAWYCGLFGAASFVLLLIGL</sequence>
<evidence type="ECO:0000256" key="4">
    <source>
        <dbReference type="ARBA" id="ARBA00021581"/>
    </source>
</evidence>
<comment type="caution">
    <text evidence="15">The sequence shown here is derived from an EMBL/GenBank/DDBJ whole genome shotgun (WGS) entry which is preliminary data.</text>
</comment>
<evidence type="ECO:0000256" key="14">
    <source>
        <dbReference type="HAMAP-Rule" id="MF_01006"/>
    </source>
</evidence>
<dbReference type="RefSeq" id="WP_284258627.1">
    <property type="nucleotide sequence ID" value="NZ_BSOS01000069.1"/>
</dbReference>
<keyword evidence="10 14" id="KW-0046">Antibiotic resistance</keyword>
<comment type="similarity">
    <text evidence="2 14">Belongs to the UppP family.</text>
</comment>
<dbReference type="EC" id="3.6.1.27" evidence="3 14"/>
<dbReference type="EMBL" id="BSOS01000069">
    <property type="protein sequence ID" value="GLR67848.1"/>
    <property type="molecule type" value="Genomic_DNA"/>
</dbReference>
<comment type="miscellaneous">
    <text evidence="14">Bacitracin is thought to be involved in the inhibition of peptidoglycan synthesis by sequestering undecaprenyl diphosphate, thereby reducing the pool of lipid carrier available.</text>
</comment>
<dbReference type="Proteomes" id="UP001156641">
    <property type="component" value="Unassembled WGS sequence"/>
</dbReference>
<keyword evidence="5 14" id="KW-1003">Cell membrane</keyword>
<evidence type="ECO:0000256" key="11">
    <source>
        <dbReference type="ARBA" id="ARBA00032707"/>
    </source>
</evidence>
<evidence type="ECO:0000256" key="13">
    <source>
        <dbReference type="ARBA" id="ARBA00047594"/>
    </source>
</evidence>
<evidence type="ECO:0000256" key="2">
    <source>
        <dbReference type="ARBA" id="ARBA00010621"/>
    </source>
</evidence>
<evidence type="ECO:0000256" key="3">
    <source>
        <dbReference type="ARBA" id="ARBA00012374"/>
    </source>
</evidence>
<evidence type="ECO:0000256" key="10">
    <source>
        <dbReference type="ARBA" id="ARBA00023251"/>
    </source>
</evidence>
<dbReference type="PANTHER" id="PTHR30622">
    <property type="entry name" value="UNDECAPRENYL-DIPHOSPHATASE"/>
    <property type="match status" value="1"/>
</dbReference>
<feature type="transmembrane region" description="Helical" evidence="14">
    <location>
        <begin position="222"/>
        <end position="248"/>
    </location>
</feature>
<feature type="transmembrane region" description="Helical" evidence="14">
    <location>
        <begin position="254"/>
        <end position="276"/>
    </location>
</feature>
<keyword evidence="14" id="KW-0573">Peptidoglycan synthesis</keyword>
<name>A0ABQ6ACA6_9PROT</name>
<feature type="transmembrane region" description="Helical" evidence="14">
    <location>
        <begin position="114"/>
        <end position="135"/>
    </location>
</feature>
<evidence type="ECO:0000256" key="5">
    <source>
        <dbReference type="ARBA" id="ARBA00022475"/>
    </source>
</evidence>
<evidence type="ECO:0000313" key="15">
    <source>
        <dbReference type="EMBL" id="GLR67848.1"/>
    </source>
</evidence>
<dbReference type="InterPro" id="IPR003824">
    <property type="entry name" value="UppP"/>
</dbReference>
<reference evidence="16" key="1">
    <citation type="journal article" date="2019" name="Int. J. Syst. Evol. Microbiol.">
        <title>The Global Catalogue of Microorganisms (GCM) 10K type strain sequencing project: providing services to taxonomists for standard genome sequencing and annotation.</title>
        <authorList>
            <consortium name="The Broad Institute Genomics Platform"/>
            <consortium name="The Broad Institute Genome Sequencing Center for Infectious Disease"/>
            <person name="Wu L."/>
            <person name="Ma J."/>
        </authorList>
    </citation>
    <scope>NUCLEOTIDE SEQUENCE [LARGE SCALE GENOMIC DNA]</scope>
    <source>
        <strain evidence="16">NBRC 112502</strain>
    </source>
</reference>
<comment type="subcellular location">
    <subcellularLocation>
        <location evidence="1 14">Cell membrane</location>
        <topology evidence="1 14">Multi-pass membrane protein</topology>
    </subcellularLocation>
</comment>
<keyword evidence="14" id="KW-0133">Cell shape</keyword>
<keyword evidence="14" id="KW-0961">Cell wall biogenesis/degradation</keyword>
<accession>A0ABQ6ACA6</accession>
<feature type="transmembrane region" description="Helical" evidence="14">
    <location>
        <begin position="190"/>
        <end position="210"/>
    </location>
</feature>
<dbReference type="HAMAP" id="MF_01006">
    <property type="entry name" value="Undec_diphosphatase"/>
    <property type="match status" value="1"/>
</dbReference>
<organism evidence="15 16">
    <name type="scientific">Acidocella aquatica</name>
    <dbReference type="NCBI Taxonomy" id="1922313"/>
    <lineage>
        <taxon>Bacteria</taxon>
        <taxon>Pseudomonadati</taxon>
        <taxon>Pseudomonadota</taxon>
        <taxon>Alphaproteobacteria</taxon>
        <taxon>Acetobacterales</taxon>
        <taxon>Acidocellaceae</taxon>
        <taxon>Acidocella</taxon>
    </lineage>
</organism>
<keyword evidence="6 14" id="KW-0812">Transmembrane</keyword>
<evidence type="ECO:0000313" key="16">
    <source>
        <dbReference type="Proteomes" id="UP001156641"/>
    </source>
</evidence>
<evidence type="ECO:0000256" key="6">
    <source>
        <dbReference type="ARBA" id="ARBA00022692"/>
    </source>
</evidence>
<feature type="transmembrane region" description="Helical" evidence="14">
    <location>
        <begin position="156"/>
        <end position="178"/>
    </location>
</feature>